<dbReference type="EMBL" id="AMGV01000015">
    <property type="protein sequence ID" value="KEF53126.1"/>
    <property type="molecule type" value="Genomic_DNA"/>
</dbReference>
<comment type="similarity">
    <text evidence="1">Belongs to the PIGL family.</text>
</comment>
<evidence type="ECO:0000313" key="6">
    <source>
        <dbReference type="Proteomes" id="UP000027920"/>
    </source>
</evidence>
<dbReference type="SUPFAM" id="SSF102588">
    <property type="entry name" value="LmbE-like"/>
    <property type="match status" value="1"/>
</dbReference>
<dbReference type="STRING" id="1182545.A0A072NZU7"/>
<comment type="caution">
    <text evidence="5">The sequence shown here is derived from an EMBL/GenBank/DDBJ whole genome shotgun (WGS) entry which is preliminary data.</text>
</comment>
<dbReference type="GeneID" id="25285935"/>
<dbReference type="HOGENOM" id="CLU_034979_0_0_1"/>
<sequence>MAGTTTIVTLLLVPVLVFLLWHMTASSLPPVPSNLRNKRIILLIAHPDDESMFFSPTLQALTHPALQNHLKILCMSTGDSDGLGETRRKEIEAAAVTLGVRRKEDVFVLNDARFKDGMNQTWRPEEIVRVLASAFAPHLNSTLPTRASSPEITLSTEKEKEKEKEKDRRKSKGPKHIKSPSSSASAPPPPPQTAAGPRATIDVLITFDAQGISSHPNHIALYHGAKQFIQLIMKGHPGYACPVALYTLPTVNLARKYSFILDAIPTLLSGIYRSIFGSSKSAIASTESKQATVADRTVFVNDIPRYWKAREAMVSGHKSQMVWFRWGWISLGRYMVVNDLRSERVLAT</sequence>
<dbReference type="PANTHER" id="PTHR12993">
    <property type="entry name" value="N-ACETYLGLUCOSAMINYL-PHOSPHATIDYLINOSITOL DE-N-ACETYLASE-RELATED"/>
    <property type="match status" value="1"/>
</dbReference>
<dbReference type="Gene3D" id="3.40.50.10320">
    <property type="entry name" value="LmbE-like"/>
    <property type="match status" value="1"/>
</dbReference>
<dbReference type="PANTHER" id="PTHR12993:SF11">
    <property type="entry name" value="N-ACETYLGLUCOSAMINYL-PHOSPHATIDYLINOSITOL DE-N-ACETYLASE"/>
    <property type="match status" value="1"/>
</dbReference>
<evidence type="ECO:0000256" key="3">
    <source>
        <dbReference type="SAM" id="MobiDB-lite"/>
    </source>
</evidence>
<evidence type="ECO:0000313" key="5">
    <source>
        <dbReference type="EMBL" id="KEF53126.1"/>
    </source>
</evidence>
<dbReference type="GO" id="GO:0016020">
    <property type="term" value="C:membrane"/>
    <property type="evidence" value="ECO:0007669"/>
    <property type="project" value="GOC"/>
</dbReference>
<reference evidence="5 6" key="1">
    <citation type="submission" date="2013-03" db="EMBL/GenBank/DDBJ databases">
        <title>The Genome Sequence of Exophiala aquamarina CBS 119918.</title>
        <authorList>
            <consortium name="The Broad Institute Genomics Platform"/>
            <person name="Cuomo C."/>
            <person name="de Hoog S."/>
            <person name="Gorbushina A."/>
            <person name="Walker B."/>
            <person name="Young S.K."/>
            <person name="Zeng Q."/>
            <person name="Gargeya S."/>
            <person name="Fitzgerald M."/>
            <person name="Haas B."/>
            <person name="Abouelleil A."/>
            <person name="Allen A.W."/>
            <person name="Alvarado L."/>
            <person name="Arachchi H.M."/>
            <person name="Berlin A.M."/>
            <person name="Chapman S.B."/>
            <person name="Gainer-Dewar J."/>
            <person name="Goldberg J."/>
            <person name="Griggs A."/>
            <person name="Gujja S."/>
            <person name="Hansen M."/>
            <person name="Howarth C."/>
            <person name="Imamovic A."/>
            <person name="Ireland A."/>
            <person name="Larimer J."/>
            <person name="McCowan C."/>
            <person name="Murphy C."/>
            <person name="Pearson M."/>
            <person name="Poon T.W."/>
            <person name="Priest M."/>
            <person name="Roberts A."/>
            <person name="Saif S."/>
            <person name="Shea T."/>
            <person name="Sisk P."/>
            <person name="Sykes S."/>
            <person name="Wortman J."/>
            <person name="Nusbaum C."/>
            <person name="Birren B."/>
        </authorList>
    </citation>
    <scope>NUCLEOTIDE SEQUENCE [LARGE SCALE GENOMIC DNA]</scope>
    <source>
        <strain evidence="5 6">CBS 119918</strain>
    </source>
</reference>
<dbReference type="InterPro" id="IPR024078">
    <property type="entry name" value="LmbE-like_dom_sf"/>
</dbReference>
<keyword evidence="6" id="KW-1185">Reference proteome</keyword>
<feature type="compositionally biased region" description="Polar residues" evidence="3">
    <location>
        <begin position="140"/>
        <end position="155"/>
    </location>
</feature>
<dbReference type="GO" id="GO:0000225">
    <property type="term" value="F:N-acetylglucosaminylphosphatidylinositol deacetylase activity"/>
    <property type="evidence" value="ECO:0007669"/>
    <property type="project" value="UniProtKB-EC"/>
</dbReference>
<dbReference type="RefSeq" id="XP_013255716.1">
    <property type="nucleotide sequence ID" value="XM_013400262.1"/>
</dbReference>
<evidence type="ECO:0000256" key="1">
    <source>
        <dbReference type="ARBA" id="ARBA00006066"/>
    </source>
</evidence>
<proteinExistence type="inferred from homology"/>
<feature type="compositionally biased region" description="Basic residues" evidence="3">
    <location>
        <begin position="169"/>
        <end position="178"/>
    </location>
</feature>
<evidence type="ECO:0000256" key="4">
    <source>
        <dbReference type="SAM" id="SignalP"/>
    </source>
</evidence>
<feature type="region of interest" description="Disordered" evidence="3">
    <location>
        <begin position="140"/>
        <end position="196"/>
    </location>
</feature>
<dbReference type="InterPro" id="IPR003737">
    <property type="entry name" value="GlcNAc_PI_deacetylase-related"/>
</dbReference>
<organism evidence="5 6">
    <name type="scientific">Exophiala aquamarina CBS 119918</name>
    <dbReference type="NCBI Taxonomy" id="1182545"/>
    <lineage>
        <taxon>Eukaryota</taxon>
        <taxon>Fungi</taxon>
        <taxon>Dikarya</taxon>
        <taxon>Ascomycota</taxon>
        <taxon>Pezizomycotina</taxon>
        <taxon>Eurotiomycetes</taxon>
        <taxon>Chaetothyriomycetidae</taxon>
        <taxon>Chaetothyriales</taxon>
        <taxon>Herpotrichiellaceae</taxon>
        <taxon>Exophiala</taxon>
    </lineage>
</organism>
<evidence type="ECO:0000256" key="2">
    <source>
        <dbReference type="ARBA" id="ARBA00012176"/>
    </source>
</evidence>
<dbReference type="Proteomes" id="UP000027920">
    <property type="component" value="Unassembled WGS sequence"/>
</dbReference>
<protein>
    <recommendedName>
        <fullName evidence="2">N-acetylglucosaminylphosphatidylinositol deacetylase</fullName>
        <ecNumber evidence="2">3.5.1.89</ecNumber>
    </recommendedName>
</protein>
<dbReference type="AlphaFoldDB" id="A0A072NZU7"/>
<dbReference type="UniPathway" id="UPA00196"/>
<dbReference type="EC" id="3.5.1.89" evidence="2"/>
<accession>A0A072NZU7</accession>
<feature type="compositionally biased region" description="Basic and acidic residues" evidence="3">
    <location>
        <begin position="156"/>
        <end position="168"/>
    </location>
</feature>
<dbReference type="OrthoDB" id="440160at2759"/>
<dbReference type="VEuPathDB" id="FungiDB:A1O9_11034"/>
<dbReference type="GO" id="GO:0005783">
    <property type="term" value="C:endoplasmic reticulum"/>
    <property type="evidence" value="ECO:0007669"/>
    <property type="project" value="TreeGrafter"/>
</dbReference>
<gene>
    <name evidence="5" type="ORF">A1O9_11034</name>
</gene>
<dbReference type="Pfam" id="PF02585">
    <property type="entry name" value="PIG-L"/>
    <property type="match status" value="1"/>
</dbReference>
<feature type="chain" id="PRO_5001683037" description="N-acetylglucosaminylphosphatidylinositol deacetylase" evidence="4">
    <location>
        <begin position="28"/>
        <end position="348"/>
    </location>
</feature>
<feature type="signal peptide" evidence="4">
    <location>
        <begin position="1"/>
        <end position="27"/>
    </location>
</feature>
<dbReference type="GO" id="GO:0006506">
    <property type="term" value="P:GPI anchor biosynthetic process"/>
    <property type="evidence" value="ECO:0007669"/>
    <property type="project" value="UniProtKB-UniPathway"/>
</dbReference>
<keyword evidence="4" id="KW-0732">Signal</keyword>
<name>A0A072NZU7_9EURO</name>